<gene>
    <name evidence="1" type="ORF">ACFSX3_12340</name>
</gene>
<dbReference type="Proteomes" id="UP001597448">
    <property type="component" value="Unassembled WGS sequence"/>
</dbReference>
<dbReference type="EMBL" id="JBHUKY010000021">
    <property type="protein sequence ID" value="MFD2410667.1"/>
    <property type="molecule type" value="Genomic_DNA"/>
</dbReference>
<reference evidence="2" key="1">
    <citation type="journal article" date="2019" name="Int. J. Syst. Evol. Microbiol.">
        <title>The Global Catalogue of Microorganisms (GCM) 10K type strain sequencing project: providing services to taxonomists for standard genome sequencing and annotation.</title>
        <authorList>
            <consortium name="The Broad Institute Genomics Platform"/>
            <consortium name="The Broad Institute Genome Sequencing Center for Infectious Disease"/>
            <person name="Wu L."/>
            <person name="Ma J."/>
        </authorList>
    </citation>
    <scope>NUCLEOTIDE SEQUENCE [LARGE SCALE GENOMIC DNA]</scope>
    <source>
        <strain evidence="2">CCM 8725</strain>
    </source>
</reference>
<sequence length="298" mass="34023">MNAVAQGGLYQDLEWLQHVKRVCSSCSPLELSLNAPISIGDSVIGLGVRSQHLSELHNRVVRAVSPSPELIARYFELDSYLPHLTLGQTGWGMNGSELIEMQALARTELKPFRNIRRVIMNDFLTEFEQRIREGFVADLEAILEEVAHEKVYVCAVGTDSDFVTLFLAVNTEQSLARHIADMTSEGLCDDAETELYYKWGISEFQYGEHSHFNHISRFLYAEDNVYQYKDEMVKIIAKVVNETKEDLFTKYNQTKEDITFFVSMTDDGLAEELENESVALMTNPQWVPDFLARYDAEI</sequence>
<comment type="caution">
    <text evidence="1">The sequence shown here is derived from an EMBL/GenBank/DDBJ whole genome shotgun (WGS) entry which is preliminary data.</text>
</comment>
<evidence type="ECO:0000313" key="2">
    <source>
        <dbReference type="Proteomes" id="UP001597448"/>
    </source>
</evidence>
<protein>
    <submittedName>
        <fullName evidence="1">DUF4303 domain-containing protein</fullName>
    </submittedName>
</protein>
<organism evidence="1 2">
    <name type="scientific">Paenibacillus rhizoplanae</name>
    <dbReference type="NCBI Taxonomy" id="1917181"/>
    <lineage>
        <taxon>Bacteria</taxon>
        <taxon>Bacillati</taxon>
        <taxon>Bacillota</taxon>
        <taxon>Bacilli</taxon>
        <taxon>Bacillales</taxon>
        <taxon>Paenibacillaceae</taxon>
        <taxon>Paenibacillus</taxon>
    </lineage>
</organism>
<dbReference type="RefSeq" id="WP_209986340.1">
    <property type="nucleotide sequence ID" value="NZ_JBHSVQ010000001.1"/>
</dbReference>
<keyword evidence="2" id="KW-1185">Reference proteome</keyword>
<evidence type="ECO:0000313" key="1">
    <source>
        <dbReference type="EMBL" id="MFD2410667.1"/>
    </source>
</evidence>
<dbReference type="InterPro" id="IPR025409">
    <property type="entry name" value="DUF4303"/>
</dbReference>
<accession>A0ABW5F9L8</accession>
<name>A0ABW5F9L8_9BACL</name>
<proteinExistence type="predicted"/>
<dbReference type="Pfam" id="PF13563">
    <property type="entry name" value="2_5_RNA_ligase2"/>
    <property type="match status" value="1"/>
</dbReference>
<dbReference type="Gene3D" id="3.90.1140.10">
    <property type="entry name" value="Cyclic phosphodiesterase"/>
    <property type="match status" value="1"/>
</dbReference>
<dbReference type="Pfam" id="PF14136">
    <property type="entry name" value="DUF4303"/>
    <property type="match status" value="1"/>
</dbReference>